<dbReference type="Gene3D" id="3.30.390.10">
    <property type="entry name" value="Enolase-like, N-terminal domain"/>
    <property type="match status" value="1"/>
</dbReference>
<keyword evidence="4" id="KW-1185">Reference proteome</keyword>
<dbReference type="Gene3D" id="3.20.20.120">
    <property type="entry name" value="Enolase-like C-terminal domain"/>
    <property type="match status" value="1"/>
</dbReference>
<dbReference type="InterPro" id="IPR029065">
    <property type="entry name" value="Enolase_C-like"/>
</dbReference>
<evidence type="ECO:0000259" key="2">
    <source>
        <dbReference type="SMART" id="SM00922"/>
    </source>
</evidence>
<sequence>MFLRNARHNESESTVQITRIRAYRPQRFNPTFNQADMVVTVETDAGITGVGEGGSPEMLAQCAAMLIGEDPGRIQHLWQVMYRGFFYPPGREKLHALGALDLALWDIQGKRLGVPVYELLGGLTRDYVECYSTGYPWQGNLADTARACLAAGFRSFRTAVADPGDRVFDARRMVDKTAANCREVRAGCGPDGDWSIDFHTRLDMADAVRLCELIAELNPLFVEDPLRSENPGALAMLRQQVRVPLAVGEHFGDRWEVNELIERHLIDYTRITLPNVGGITEWLKIAALCETHYVGMIPHFTGPIALAALVHVLAS</sequence>
<feature type="non-terminal residue" evidence="3">
    <location>
        <position position="315"/>
    </location>
</feature>
<dbReference type="PANTHER" id="PTHR48080">
    <property type="entry name" value="D-GALACTONATE DEHYDRATASE-RELATED"/>
    <property type="match status" value="1"/>
</dbReference>
<dbReference type="InterPro" id="IPR029017">
    <property type="entry name" value="Enolase-like_N"/>
</dbReference>
<organism evidence="3 4">
    <name type="scientific">Kouleothrix aurantiaca</name>
    <dbReference type="NCBI Taxonomy" id="186479"/>
    <lineage>
        <taxon>Bacteria</taxon>
        <taxon>Bacillati</taxon>
        <taxon>Chloroflexota</taxon>
        <taxon>Chloroflexia</taxon>
        <taxon>Chloroflexales</taxon>
        <taxon>Roseiflexineae</taxon>
        <taxon>Roseiflexaceae</taxon>
        <taxon>Kouleothrix</taxon>
    </lineage>
</organism>
<dbReference type="SFLD" id="SFLDS00001">
    <property type="entry name" value="Enolase"/>
    <property type="match status" value="1"/>
</dbReference>
<dbReference type="SUPFAM" id="SSF54826">
    <property type="entry name" value="Enolase N-terminal domain-like"/>
    <property type="match status" value="1"/>
</dbReference>
<dbReference type="AlphaFoldDB" id="A0A0P9CWD7"/>
<evidence type="ECO:0000313" key="4">
    <source>
        <dbReference type="Proteomes" id="UP000050509"/>
    </source>
</evidence>
<dbReference type="CDD" id="cd03316">
    <property type="entry name" value="MR_like"/>
    <property type="match status" value="1"/>
</dbReference>
<gene>
    <name evidence="3" type="ORF">SE17_27350</name>
</gene>
<dbReference type="Pfam" id="PF13378">
    <property type="entry name" value="MR_MLE_C"/>
    <property type="match status" value="1"/>
</dbReference>
<evidence type="ECO:0000256" key="1">
    <source>
        <dbReference type="ARBA" id="ARBA00023239"/>
    </source>
</evidence>
<dbReference type="InterPro" id="IPR013341">
    <property type="entry name" value="Mandelate_racemase_N_dom"/>
</dbReference>
<dbReference type="InterPro" id="IPR018110">
    <property type="entry name" value="Mandel_Rmase/mucon_lact_enz_CS"/>
</dbReference>
<comment type="caution">
    <text evidence="3">The sequence shown here is derived from an EMBL/GenBank/DDBJ whole genome shotgun (WGS) entry which is preliminary data.</text>
</comment>
<accession>A0A0P9CWD7</accession>
<dbReference type="PANTHER" id="PTHR48080:SF2">
    <property type="entry name" value="D-GALACTONATE DEHYDRATASE"/>
    <property type="match status" value="1"/>
</dbReference>
<dbReference type="Proteomes" id="UP000050509">
    <property type="component" value="Unassembled WGS sequence"/>
</dbReference>
<reference evidence="3 4" key="1">
    <citation type="submission" date="2015-09" db="EMBL/GenBank/DDBJ databases">
        <title>Draft genome sequence of Kouleothrix aurantiaca JCM 19913.</title>
        <authorList>
            <person name="Hemp J."/>
        </authorList>
    </citation>
    <scope>NUCLEOTIDE SEQUENCE [LARGE SCALE GENOMIC DNA]</scope>
    <source>
        <strain evidence="3 4">COM-B</strain>
    </source>
</reference>
<dbReference type="EMBL" id="LJCR01001433">
    <property type="protein sequence ID" value="KPV50369.1"/>
    <property type="molecule type" value="Genomic_DNA"/>
</dbReference>
<dbReference type="InterPro" id="IPR036849">
    <property type="entry name" value="Enolase-like_C_sf"/>
</dbReference>
<name>A0A0P9CWD7_9CHLR</name>
<dbReference type="GO" id="GO:0016829">
    <property type="term" value="F:lyase activity"/>
    <property type="evidence" value="ECO:0007669"/>
    <property type="project" value="UniProtKB-KW"/>
</dbReference>
<dbReference type="GO" id="GO:0009063">
    <property type="term" value="P:amino acid catabolic process"/>
    <property type="evidence" value="ECO:0007669"/>
    <property type="project" value="InterPro"/>
</dbReference>
<evidence type="ECO:0000313" key="3">
    <source>
        <dbReference type="EMBL" id="KPV50369.1"/>
    </source>
</evidence>
<keyword evidence="1" id="KW-0456">Lyase</keyword>
<protein>
    <recommendedName>
        <fullName evidence="2">Mandelate racemase/muconate lactonizing enzyme C-terminal domain-containing protein</fullName>
    </recommendedName>
</protein>
<dbReference type="Pfam" id="PF02746">
    <property type="entry name" value="MR_MLE_N"/>
    <property type="match status" value="1"/>
</dbReference>
<dbReference type="PROSITE" id="PS00908">
    <property type="entry name" value="MR_MLE_1"/>
    <property type="match status" value="1"/>
</dbReference>
<feature type="domain" description="Mandelate racemase/muconate lactonizing enzyme C-terminal" evidence="2">
    <location>
        <begin position="141"/>
        <end position="244"/>
    </location>
</feature>
<proteinExistence type="predicted"/>
<dbReference type="SUPFAM" id="SSF51604">
    <property type="entry name" value="Enolase C-terminal domain-like"/>
    <property type="match status" value="1"/>
</dbReference>
<dbReference type="SMART" id="SM00922">
    <property type="entry name" value="MR_MLE"/>
    <property type="match status" value="1"/>
</dbReference>
<dbReference type="InterPro" id="IPR034593">
    <property type="entry name" value="DgoD-like"/>
</dbReference>
<dbReference type="InterPro" id="IPR013342">
    <property type="entry name" value="Mandelate_racemase_C"/>
</dbReference>